<accession>A0A8K0R863</accession>
<evidence type="ECO:0000313" key="8">
    <source>
        <dbReference type="Proteomes" id="UP000813461"/>
    </source>
</evidence>
<dbReference type="Proteomes" id="UP000813461">
    <property type="component" value="Unassembled WGS sequence"/>
</dbReference>
<keyword evidence="5" id="KW-0349">Heme</keyword>
<name>A0A8K0R863_9PLEO</name>
<dbReference type="GO" id="GO:0016705">
    <property type="term" value="F:oxidoreductase activity, acting on paired donors, with incorporation or reduction of molecular oxygen"/>
    <property type="evidence" value="ECO:0007669"/>
    <property type="project" value="InterPro"/>
</dbReference>
<feature type="transmembrane region" description="Helical" evidence="6">
    <location>
        <begin position="6"/>
        <end position="28"/>
    </location>
</feature>
<dbReference type="GO" id="GO:0004497">
    <property type="term" value="F:monooxygenase activity"/>
    <property type="evidence" value="ECO:0007669"/>
    <property type="project" value="InterPro"/>
</dbReference>
<dbReference type="EMBL" id="JAGMVJ010000008">
    <property type="protein sequence ID" value="KAH7088266.1"/>
    <property type="molecule type" value="Genomic_DNA"/>
</dbReference>
<feature type="binding site" description="axial binding residue" evidence="5">
    <location>
        <position position="454"/>
    </location>
    <ligand>
        <name>heme</name>
        <dbReference type="ChEBI" id="CHEBI:30413"/>
    </ligand>
    <ligandPart>
        <name>Fe</name>
        <dbReference type="ChEBI" id="CHEBI:18248"/>
    </ligandPart>
</feature>
<evidence type="ECO:0000256" key="1">
    <source>
        <dbReference type="ARBA" id="ARBA00001971"/>
    </source>
</evidence>
<protein>
    <submittedName>
        <fullName evidence="7">Cytochrome P450</fullName>
    </submittedName>
</protein>
<dbReference type="SUPFAM" id="SSF48264">
    <property type="entry name" value="Cytochrome P450"/>
    <property type="match status" value="1"/>
</dbReference>
<comment type="caution">
    <text evidence="7">The sequence shown here is derived from an EMBL/GenBank/DDBJ whole genome shotgun (WGS) entry which is preliminary data.</text>
</comment>
<dbReference type="GO" id="GO:0020037">
    <property type="term" value="F:heme binding"/>
    <property type="evidence" value="ECO:0007669"/>
    <property type="project" value="InterPro"/>
</dbReference>
<dbReference type="PANTHER" id="PTHR24305:SF232">
    <property type="entry name" value="P450, PUTATIVE (EUROFUNG)-RELATED"/>
    <property type="match status" value="1"/>
</dbReference>
<evidence type="ECO:0000256" key="2">
    <source>
        <dbReference type="ARBA" id="ARBA00010617"/>
    </source>
</evidence>
<dbReference type="AlphaFoldDB" id="A0A8K0R863"/>
<sequence length="518" mass="58456">MHVFTVFSWSFCMAIAGVKVWLMLPLLWKWNFPLWAIPGPKLAAWTRLWWIKQLYSGKSAETLALLARRHGPLVRIAPNTVLISDPDTIRLVLAPNSGYLRGPWFDSLRLCPHKTNVVSERDAKKHQHLRLLLAAGTSGKDVPSMEHIIHIHVGNWLQMLNVKSQTLYHGDLTIDLSRDLPFLSMDIITHLCLGESFGDVQFDTDRYSLLEELSSGMVAQQYIASLLEVKRCLFWLGGLPIFRTKLFPSAKQPTGLGQVMRIIQQKVEQKLAKKEQQTSMTDMLDSFLARGLDPEQAGTELLVVLFSAVGATSYTMQGIIRGIISNPAVYQTLQHEIDVIIEEQGTPLSDCTPEIILKNMPYLQACISEGLRLYPAITQLRERVVPSPGDNLHGHYIPGGTYVALNGLCSQSDSIYGSEPEKFRPERWLLDDKKLLALMRRNLDLNFGYGSSKCLGINLAHLELSKVVFELLRRYNVGLANARRPWVSRGDFVLRDFKVRLSRRPPQVKHEIAGDAEA</sequence>
<evidence type="ECO:0000256" key="3">
    <source>
        <dbReference type="ARBA" id="ARBA00022723"/>
    </source>
</evidence>
<dbReference type="InterPro" id="IPR050121">
    <property type="entry name" value="Cytochrome_P450_monoxygenase"/>
</dbReference>
<keyword evidence="6" id="KW-0812">Transmembrane</keyword>
<comment type="cofactor">
    <cofactor evidence="1 5">
        <name>heme</name>
        <dbReference type="ChEBI" id="CHEBI:30413"/>
    </cofactor>
</comment>
<dbReference type="PANTHER" id="PTHR24305">
    <property type="entry name" value="CYTOCHROME P450"/>
    <property type="match status" value="1"/>
</dbReference>
<dbReference type="InterPro" id="IPR002403">
    <property type="entry name" value="Cyt_P450_E_grp-IV"/>
</dbReference>
<keyword evidence="6" id="KW-1133">Transmembrane helix</keyword>
<dbReference type="PRINTS" id="PR00385">
    <property type="entry name" value="P450"/>
</dbReference>
<dbReference type="GO" id="GO:0005506">
    <property type="term" value="F:iron ion binding"/>
    <property type="evidence" value="ECO:0007669"/>
    <property type="project" value="InterPro"/>
</dbReference>
<keyword evidence="6" id="KW-0472">Membrane</keyword>
<organism evidence="7 8">
    <name type="scientific">Paraphoma chrysanthemicola</name>
    <dbReference type="NCBI Taxonomy" id="798071"/>
    <lineage>
        <taxon>Eukaryota</taxon>
        <taxon>Fungi</taxon>
        <taxon>Dikarya</taxon>
        <taxon>Ascomycota</taxon>
        <taxon>Pezizomycotina</taxon>
        <taxon>Dothideomycetes</taxon>
        <taxon>Pleosporomycetidae</taxon>
        <taxon>Pleosporales</taxon>
        <taxon>Pleosporineae</taxon>
        <taxon>Phaeosphaeriaceae</taxon>
        <taxon>Paraphoma</taxon>
    </lineage>
</organism>
<gene>
    <name evidence="7" type="ORF">FB567DRAFT_524017</name>
</gene>
<evidence type="ECO:0000256" key="5">
    <source>
        <dbReference type="PIRSR" id="PIRSR602403-1"/>
    </source>
</evidence>
<keyword evidence="3 5" id="KW-0479">Metal-binding</keyword>
<dbReference type="OrthoDB" id="3934656at2759"/>
<proteinExistence type="inferred from homology"/>
<evidence type="ECO:0000313" key="7">
    <source>
        <dbReference type="EMBL" id="KAH7088266.1"/>
    </source>
</evidence>
<dbReference type="Gene3D" id="1.10.630.10">
    <property type="entry name" value="Cytochrome P450"/>
    <property type="match status" value="1"/>
</dbReference>
<keyword evidence="8" id="KW-1185">Reference proteome</keyword>
<dbReference type="InterPro" id="IPR036396">
    <property type="entry name" value="Cyt_P450_sf"/>
</dbReference>
<dbReference type="Pfam" id="PF00067">
    <property type="entry name" value="p450"/>
    <property type="match status" value="1"/>
</dbReference>
<evidence type="ECO:0000256" key="4">
    <source>
        <dbReference type="ARBA" id="ARBA00023004"/>
    </source>
</evidence>
<dbReference type="PRINTS" id="PR00465">
    <property type="entry name" value="EP450IV"/>
</dbReference>
<evidence type="ECO:0000256" key="6">
    <source>
        <dbReference type="SAM" id="Phobius"/>
    </source>
</evidence>
<dbReference type="InterPro" id="IPR001128">
    <property type="entry name" value="Cyt_P450"/>
</dbReference>
<keyword evidence="4 5" id="KW-0408">Iron</keyword>
<comment type="similarity">
    <text evidence="2">Belongs to the cytochrome P450 family.</text>
</comment>
<reference evidence="7" key="1">
    <citation type="journal article" date="2021" name="Nat. Commun.">
        <title>Genetic determinants of endophytism in the Arabidopsis root mycobiome.</title>
        <authorList>
            <person name="Mesny F."/>
            <person name="Miyauchi S."/>
            <person name="Thiergart T."/>
            <person name="Pickel B."/>
            <person name="Atanasova L."/>
            <person name="Karlsson M."/>
            <person name="Huettel B."/>
            <person name="Barry K.W."/>
            <person name="Haridas S."/>
            <person name="Chen C."/>
            <person name="Bauer D."/>
            <person name="Andreopoulos W."/>
            <person name="Pangilinan J."/>
            <person name="LaButti K."/>
            <person name="Riley R."/>
            <person name="Lipzen A."/>
            <person name="Clum A."/>
            <person name="Drula E."/>
            <person name="Henrissat B."/>
            <person name="Kohler A."/>
            <person name="Grigoriev I.V."/>
            <person name="Martin F.M."/>
            <person name="Hacquard S."/>
        </authorList>
    </citation>
    <scope>NUCLEOTIDE SEQUENCE</scope>
    <source>
        <strain evidence="7">MPI-SDFR-AT-0120</strain>
    </source>
</reference>